<evidence type="ECO:0000313" key="6">
    <source>
        <dbReference type="Proteomes" id="UP000027073"/>
    </source>
</evidence>
<dbReference type="Proteomes" id="UP000027073">
    <property type="component" value="Unassembled WGS sequence"/>
</dbReference>
<proteinExistence type="inferred from homology"/>
<name>A0A067N7C4_PLEO1</name>
<dbReference type="PANTHER" id="PTHR45849:SF3">
    <property type="entry name" value="HISTONE CHAPERONE RTT106"/>
    <property type="match status" value="1"/>
</dbReference>
<dbReference type="AlphaFoldDB" id="A0A067N7C4"/>
<evidence type="ECO:0000259" key="4">
    <source>
        <dbReference type="SMART" id="SM01287"/>
    </source>
</evidence>
<dbReference type="PANTHER" id="PTHR45849">
    <property type="entry name" value="FACT COMPLEX SUBUNIT SSRP1"/>
    <property type="match status" value="1"/>
</dbReference>
<feature type="region of interest" description="Disordered" evidence="3">
    <location>
        <begin position="70"/>
        <end position="104"/>
    </location>
</feature>
<gene>
    <name evidence="5" type="ORF">PLEOSDRAFT_1048024</name>
</gene>
<feature type="domain" description="Histone chaperone RTT106/FACT complex subunit SPT16-like middle" evidence="4">
    <location>
        <begin position="256"/>
        <end position="364"/>
    </location>
</feature>
<feature type="region of interest" description="Disordered" evidence="3">
    <location>
        <begin position="315"/>
        <end position="339"/>
    </location>
</feature>
<comment type="similarity">
    <text evidence="1">Belongs to the RTT106 family.</text>
</comment>
<dbReference type="GO" id="GO:0042393">
    <property type="term" value="F:histone binding"/>
    <property type="evidence" value="ECO:0007669"/>
    <property type="project" value="TreeGrafter"/>
</dbReference>
<dbReference type="GO" id="GO:0031491">
    <property type="term" value="F:nucleosome binding"/>
    <property type="evidence" value="ECO:0007669"/>
    <property type="project" value="TreeGrafter"/>
</dbReference>
<dbReference type="OrthoDB" id="75754at2759"/>
<accession>A0A067N7C4</accession>
<sequence length="499" mass="53362">AMATTFLNSIESVLPAELSSRVAKLCTSDESKATLENVLRFAVGAPSSLEAIQPSEWSDKQAKARTILAGIVPHSSDQNKRPREDGGASEDAQDSKRAKTSVQDRGSPLFTLHSISATSPVRKKTDIKIYASSVAFENPATHAVEAEIPVQTLTRAFVLPTRGKSKPHWTVVLLTADAPSAVKGVSNQQVIFGIDAKATTPITTTGGTNEVTHKKGSETLPILREFLSHLPIPLLEPSVDIFRSSTEGPGPGGQGVPGIQAYRGAKAGSLWFMKEGVLWGESKPCEFWSVGDLINRTEGLRIIGGTGRTCSVVLTRRPMKDEAGDDDDDEADEGEETQFGVIDAKEQDPINGWVRNHRHLFGPPNNQHPPATEKSKARANVMVNTGKVTLASAQFDESDGSDVSFEADSDDSEGSGSDSGDETDNQNGSAAPSPQEDDAESSDGGDDMDTEELDPAQHPLMKPGAVPRMSRAVMDMVVGMVEQDMLGAQSEEEEDELDD</sequence>
<evidence type="ECO:0000313" key="5">
    <source>
        <dbReference type="EMBL" id="KDQ23749.1"/>
    </source>
</evidence>
<evidence type="ECO:0000256" key="1">
    <source>
        <dbReference type="ARBA" id="ARBA00006159"/>
    </source>
</evidence>
<dbReference type="STRING" id="1137138.A0A067N7C4"/>
<dbReference type="SMART" id="SM01287">
    <property type="entry name" value="Rtt106"/>
    <property type="match status" value="1"/>
</dbReference>
<dbReference type="SUPFAM" id="SSF50729">
    <property type="entry name" value="PH domain-like"/>
    <property type="match status" value="1"/>
</dbReference>
<protein>
    <recommendedName>
        <fullName evidence="4">Histone chaperone RTT106/FACT complex subunit SPT16-like middle domain-containing protein</fullName>
    </recommendedName>
</protein>
<feature type="compositionally biased region" description="Acidic residues" evidence="3">
    <location>
        <begin position="435"/>
        <end position="454"/>
    </location>
</feature>
<dbReference type="Gene3D" id="2.30.29.30">
    <property type="entry name" value="Pleckstrin-homology domain (PH domain)/Phosphotyrosine-binding domain (PTB)"/>
    <property type="match status" value="1"/>
</dbReference>
<feature type="compositionally biased region" description="Acidic residues" evidence="3">
    <location>
        <begin position="323"/>
        <end position="336"/>
    </location>
</feature>
<feature type="region of interest" description="Disordered" evidence="3">
    <location>
        <begin position="392"/>
        <end position="467"/>
    </location>
</feature>
<dbReference type="Pfam" id="PF08512">
    <property type="entry name" value="Rttp106-like_middle"/>
    <property type="match status" value="1"/>
</dbReference>
<dbReference type="InterPro" id="IPR050454">
    <property type="entry name" value="RTT106/SSRP1_HistChap/FACT"/>
</dbReference>
<dbReference type="InterPro" id="IPR013719">
    <property type="entry name" value="RTT106/SPT16-like_middle_dom"/>
</dbReference>
<feature type="compositionally biased region" description="Acidic residues" evidence="3">
    <location>
        <begin position="396"/>
        <end position="424"/>
    </location>
</feature>
<evidence type="ECO:0000256" key="2">
    <source>
        <dbReference type="ARBA" id="ARBA00025370"/>
    </source>
</evidence>
<feature type="compositionally biased region" description="Basic and acidic residues" evidence="3">
    <location>
        <begin position="77"/>
        <end position="86"/>
    </location>
</feature>
<feature type="region of interest" description="Disordered" evidence="3">
    <location>
        <begin position="354"/>
        <end position="376"/>
    </location>
</feature>
<evidence type="ECO:0000256" key="3">
    <source>
        <dbReference type="SAM" id="MobiDB-lite"/>
    </source>
</evidence>
<organism evidence="5 6">
    <name type="scientific">Pleurotus ostreatus (strain PC15)</name>
    <name type="common">Oyster mushroom</name>
    <dbReference type="NCBI Taxonomy" id="1137138"/>
    <lineage>
        <taxon>Eukaryota</taxon>
        <taxon>Fungi</taxon>
        <taxon>Dikarya</taxon>
        <taxon>Basidiomycota</taxon>
        <taxon>Agaricomycotina</taxon>
        <taxon>Agaricomycetes</taxon>
        <taxon>Agaricomycetidae</taxon>
        <taxon>Agaricales</taxon>
        <taxon>Pleurotineae</taxon>
        <taxon>Pleurotaceae</taxon>
        <taxon>Pleurotus</taxon>
    </lineage>
</organism>
<dbReference type="InterPro" id="IPR011993">
    <property type="entry name" value="PH-like_dom_sf"/>
</dbReference>
<comment type="function">
    <text evidence="2">Component of the FACT complex, a general chromatin factor that acts to reorganize nucleosomes. The FACT complex is involved in multiple processes that require DNA as a template such as mRNA elongation, DNA replication and DNA repair. During transcription elongation the FACT complex acts as a histone chaperone that both destabilizes and restores nucleosomal structure. It facilitates the passage of RNA polymerase II and transcription by promoting the dissociation of one histone H2A-H2B dimer from the nucleosome, then subsequently promotes the reestablishment of the nucleosome following the passage of RNA polymerase II.</text>
</comment>
<dbReference type="EMBL" id="KL198012">
    <property type="protein sequence ID" value="KDQ23749.1"/>
    <property type="molecule type" value="Genomic_DNA"/>
</dbReference>
<reference evidence="6" key="1">
    <citation type="journal article" date="2014" name="Proc. Natl. Acad. Sci. U.S.A.">
        <title>Extensive sampling of basidiomycete genomes demonstrates inadequacy of the white-rot/brown-rot paradigm for wood decay fungi.</title>
        <authorList>
            <person name="Riley R."/>
            <person name="Salamov A.A."/>
            <person name="Brown D.W."/>
            <person name="Nagy L.G."/>
            <person name="Floudas D."/>
            <person name="Held B.W."/>
            <person name="Levasseur A."/>
            <person name="Lombard V."/>
            <person name="Morin E."/>
            <person name="Otillar R."/>
            <person name="Lindquist E.A."/>
            <person name="Sun H."/>
            <person name="LaButti K.M."/>
            <person name="Schmutz J."/>
            <person name="Jabbour D."/>
            <person name="Luo H."/>
            <person name="Baker S.E."/>
            <person name="Pisabarro A.G."/>
            <person name="Walton J.D."/>
            <person name="Blanchette R.A."/>
            <person name="Henrissat B."/>
            <person name="Martin F."/>
            <person name="Cullen D."/>
            <person name="Hibbett D.S."/>
            <person name="Grigoriev I.V."/>
        </authorList>
    </citation>
    <scope>NUCLEOTIDE SEQUENCE [LARGE SCALE GENOMIC DNA]</scope>
    <source>
        <strain evidence="6">PC15</strain>
    </source>
</reference>
<dbReference type="VEuPathDB" id="FungiDB:PLEOSDRAFT_1048024"/>
<feature type="non-terminal residue" evidence="5">
    <location>
        <position position="1"/>
    </location>
</feature>
<dbReference type="InParanoid" id="A0A067N7C4"/>
<dbReference type="HOGENOM" id="CLU_020806_0_0_1"/>